<keyword evidence="20" id="KW-1185">Reference proteome</keyword>
<comment type="subunit">
    <text evidence="14">Interacts (via C-terminus) with FASN.</text>
</comment>
<keyword evidence="7" id="KW-0275">Fatty acid biosynthesis</keyword>
<comment type="function">
    <text evidence="13">Contributes to the release of free fatty acids from fatty acid synthase (FASN). Has broad substrate specificity, giving rise to a range of free fatty acids with chain lengths between 10 and 16 carbon atoms (C10 - C16).</text>
</comment>
<evidence type="ECO:0000256" key="10">
    <source>
        <dbReference type="ARBA" id="ARBA00048180"/>
    </source>
</evidence>
<comment type="catalytic activity">
    <reaction evidence="10">
        <text>tetradecanoyl-CoA + H2O = tetradecanoate + CoA + H(+)</text>
        <dbReference type="Rhea" id="RHEA:40119"/>
        <dbReference type="ChEBI" id="CHEBI:15377"/>
        <dbReference type="ChEBI" id="CHEBI:15378"/>
        <dbReference type="ChEBI" id="CHEBI:30807"/>
        <dbReference type="ChEBI" id="CHEBI:57287"/>
        <dbReference type="ChEBI" id="CHEBI:57385"/>
    </reaction>
    <physiologicalReaction direction="left-to-right" evidence="10">
        <dbReference type="Rhea" id="RHEA:40120"/>
    </physiologicalReaction>
</comment>
<dbReference type="InterPro" id="IPR012223">
    <property type="entry name" value="TEII"/>
</dbReference>
<feature type="domain" description="Thioesterase" evidence="19">
    <location>
        <begin position="28"/>
        <end position="254"/>
    </location>
</feature>
<evidence type="ECO:0000256" key="7">
    <source>
        <dbReference type="ARBA" id="ARBA00023160"/>
    </source>
</evidence>
<dbReference type="Pfam" id="PF00975">
    <property type="entry name" value="Thioesterase"/>
    <property type="match status" value="1"/>
</dbReference>
<name>A0A8B7T4C1_HIPAR</name>
<evidence type="ECO:0000256" key="4">
    <source>
        <dbReference type="ARBA" id="ARBA00022801"/>
    </source>
</evidence>
<evidence type="ECO:0000313" key="20">
    <source>
        <dbReference type="Proteomes" id="UP000694851"/>
    </source>
</evidence>
<dbReference type="GO" id="GO:0051792">
    <property type="term" value="P:medium-chain fatty acid biosynthetic process"/>
    <property type="evidence" value="ECO:0007669"/>
    <property type="project" value="UniProtKB-ARBA"/>
</dbReference>
<evidence type="ECO:0000256" key="18">
    <source>
        <dbReference type="ARBA" id="ARBA00079653"/>
    </source>
</evidence>
<dbReference type="KEGG" id="hai:109393805"/>
<evidence type="ECO:0000313" key="21">
    <source>
        <dbReference type="RefSeq" id="XP_019518958.1"/>
    </source>
</evidence>
<keyword evidence="6" id="KW-0443">Lipid metabolism</keyword>
<dbReference type="Gene3D" id="3.40.50.1820">
    <property type="entry name" value="alpha/beta hydrolase"/>
    <property type="match status" value="1"/>
</dbReference>
<keyword evidence="5" id="KW-0276">Fatty acid metabolism</keyword>
<evidence type="ECO:0000256" key="6">
    <source>
        <dbReference type="ARBA" id="ARBA00023098"/>
    </source>
</evidence>
<dbReference type="FunFam" id="3.40.50.1820:FF:000153">
    <property type="entry name" value="Surfactin synthase thioesterase subunit"/>
    <property type="match status" value="1"/>
</dbReference>
<evidence type="ECO:0000256" key="12">
    <source>
        <dbReference type="ARBA" id="ARBA00052691"/>
    </source>
</evidence>
<comment type="catalytic activity">
    <reaction evidence="9">
        <text>dodecanoyl-CoA + H2O = dodecanoate + CoA + H(+)</text>
        <dbReference type="Rhea" id="RHEA:30135"/>
        <dbReference type="ChEBI" id="CHEBI:15377"/>
        <dbReference type="ChEBI" id="CHEBI:15378"/>
        <dbReference type="ChEBI" id="CHEBI:18262"/>
        <dbReference type="ChEBI" id="CHEBI:57287"/>
        <dbReference type="ChEBI" id="CHEBI:57375"/>
    </reaction>
    <physiologicalReaction direction="left-to-right" evidence="9">
        <dbReference type="Rhea" id="RHEA:30136"/>
    </physiologicalReaction>
</comment>
<evidence type="ECO:0000256" key="11">
    <source>
        <dbReference type="ARBA" id="ARBA00048536"/>
    </source>
</evidence>
<dbReference type="RefSeq" id="XP_019518958.1">
    <property type="nucleotide sequence ID" value="XM_019663413.1"/>
</dbReference>
<organism evidence="20 21">
    <name type="scientific">Hipposideros armiger</name>
    <name type="common">Great Himalayan leaf-nosed bat</name>
    <dbReference type="NCBI Taxonomy" id="186990"/>
    <lineage>
        <taxon>Eukaryota</taxon>
        <taxon>Metazoa</taxon>
        <taxon>Chordata</taxon>
        <taxon>Craniata</taxon>
        <taxon>Vertebrata</taxon>
        <taxon>Euteleostomi</taxon>
        <taxon>Mammalia</taxon>
        <taxon>Eutheria</taxon>
        <taxon>Laurasiatheria</taxon>
        <taxon>Chiroptera</taxon>
        <taxon>Yinpterochiroptera</taxon>
        <taxon>Rhinolophoidea</taxon>
        <taxon>Hipposideridae</taxon>
        <taxon>Hipposideros</taxon>
    </lineage>
</organism>
<evidence type="ECO:0000256" key="5">
    <source>
        <dbReference type="ARBA" id="ARBA00022832"/>
    </source>
</evidence>
<evidence type="ECO:0000256" key="14">
    <source>
        <dbReference type="ARBA" id="ARBA00065224"/>
    </source>
</evidence>
<evidence type="ECO:0000256" key="17">
    <source>
        <dbReference type="ARBA" id="ARBA00076433"/>
    </source>
</evidence>
<comment type="similarity">
    <text evidence="1">Belongs to the thioesterase family.</text>
</comment>
<dbReference type="ESTHER" id="hipar-a0a8b7t4c1">
    <property type="family name" value="Thioesterase"/>
</dbReference>
<proteinExistence type="inferred from homology"/>
<keyword evidence="3" id="KW-0444">Lipid biosynthesis</keyword>
<dbReference type="InterPro" id="IPR001031">
    <property type="entry name" value="Thioesterase"/>
</dbReference>
<evidence type="ECO:0000256" key="2">
    <source>
        <dbReference type="ARBA" id="ARBA00012480"/>
    </source>
</evidence>
<protein>
    <recommendedName>
        <fullName evidence="15">S-acyl fatty acid synthase thioesterase, medium chain</fullName>
        <ecNumber evidence="2">3.1.2.14</ecNumber>
    </recommendedName>
    <alternativeName>
        <fullName evidence="16">Oleoyl-ACP hydrolase</fullName>
    </alternativeName>
    <alternativeName>
        <fullName evidence="18">Thioesterase II</fullName>
    </alternativeName>
    <alternativeName>
        <fullName evidence="17">Thioesterase domain-containing protein 1</fullName>
    </alternativeName>
</protein>
<dbReference type="SUPFAM" id="SSF53474">
    <property type="entry name" value="alpha/beta-Hydrolases"/>
    <property type="match status" value="1"/>
</dbReference>
<dbReference type="PANTHER" id="PTHR11487">
    <property type="entry name" value="THIOESTERASE"/>
    <property type="match status" value="1"/>
</dbReference>
<comment type="catalytic activity">
    <reaction evidence="8">
        <text>decanoyl-CoA + H2O = decanoate + CoA + H(+)</text>
        <dbReference type="Rhea" id="RHEA:40059"/>
        <dbReference type="ChEBI" id="CHEBI:15377"/>
        <dbReference type="ChEBI" id="CHEBI:15378"/>
        <dbReference type="ChEBI" id="CHEBI:27689"/>
        <dbReference type="ChEBI" id="CHEBI:57287"/>
        <dbReference type="ChEBI" id="CHEBI:61430"/>
    </reaction>
    <physiologicalReaction direction="left-to-right" evidence="8">
        <dbReference type="Rhea" id="RHEA:40060"/>
    </physiologicalReaction>
</comment>
<evidence type="ECO:0000256" key="8">
    <source>
        <dbReference type="ARBA" id="ARBA00047969"/>
    </source>
</evidence>
<comment type="catalytic activity">
    <reaction evidence="11">
        <text>(9Z)-octadecenoyl-[ACP] + H2O = (9Z)-octadecenoate + holo-[ACP] + H(+)</text>
        <dbReference type="Rhea" id="RHEA:15057"/>
        <dbReference type="Rhea" id="RHEA-COMP:9685"/>
        <dbReference type="Rhea" id="RHEA-COMP:9924"/>
        <dbReference type="ChEBI" id="CHEBI:15377"/>
        <dbReference type="ChEBI" id="CHEBI:15378"/>
        <dbReference type="ChEBI" id="CHEBI:30823"/>
        <dbReference type="ChEBI" id="CHEBI:64479"/>
        <dbReference type="ChEBI" id="CHEBI:78783"/>
        <dbReference type="EC" id="3.1.2.14"/>
    </reaction>
</comment>
<evidence type="ECO:0000256" key="3">
    <source>
        <dbReference type="ARBA" id="ARBA00022516"/>
    </source>
</evidence>
<sequence length="264" mass="29963">MERRDHAGMARNEKVLNCSYPNPGAIFKLICFPWAGGGSFHFAKWGQSMQDFVEVYSIRLAGRESRLEEPIASDPDQVVDEIVCALLPVIQDKPFAFFGHSMGSYTAFLTAVQLKKEHKLEPIHLFLSSSFAPYEKNSRLAEYQQMSDEQASVFLTDIGGTPKNLTDNKELFKQTISKMRADGELFKKYIFDITTIWGILTCDLTCFQGSDDTIIKDMKAWAKITSGNTDIHVLPGDHFYLMETSNENFIKNYITKSLEFSMFA</sequence>
<gene>
    <name evidence="21" type="primary">OLAH</name>
</gene>
<evidence type="ECO:0000256" key="15">
    <source>
        <dbReference type="ARBA" id="ARBA00073799"/>
    </source>
</evidence>
<dbReference type="EC" id="3.1.2.14" evidence="2"/>
<dbReference type="OrthoDB" id="541883at2759"/>
<dbReference type="GO" id="GO:0016297">
    <property type="term" value="F:fatty acyl-[ACP] hydrolase activity"/>
    <property type="evidence" value="ECO:0007669"/>
    <property type="project" value="UniProtKB-EC"/>
</dbReference>
<evidence type="ECO:0000256" key="9">
    <source>
        <dbReference type="ARBA" id="ARBA00048074"/>
    </source>
</evidence>
<dbReference type="AlphaFoldDB" id="A0A8B7T4C1"/>
<dbReference type="PANTHER" id="PTHR11487:SF0">
    <property type="entry name" value="S-ACYL FATTY ACID SYNTHASE THIOESTERASE, MEDIUM CHAIN"/>
    <property type="match status" value="1"/>
</dbReference>
<dbReference type="GeneID" id="109393805"/>
<accession>A0A8B7T4C1</accession>
<reference evidence="21" key="1">
    <citation type="submission" date="2025-08" db="UniProtKB">
        <authorList>
            <consortium name="RefSeq"/>
        </authorList>
    </citation>
    <scope>IDENTIFICATION</scope>
    <source>
        <tissue evidence="21">Muscle</tissue>
    </source>
</reference>
<evidence type="ECO:0000256" key="13">
    <source>
        <dbReference type="ARBA" id="ARBA00053731"/>
    </source>
</evidence>
<keyword evidence="4" id="KW-0378">Hydrolase</keyword>
<evidence type="ECO:0000256" key="1">
    <source>
        <dbReference type="ARBA" id="ARBA00007169"/>
    </source>
</evidence>
<comment type="catalytic activity">
    <reaction evidence="12">
        <text>hexadecanoyl-CoA + H2O = hexadecanoate + CoA + H(+)</text>
        <dbReference type="Rhea" id="RHEA:16645"/>
        <dbReference type="ChEBI" id="CHEBI:7896"/>
        <dbReference type="ChEBI" id="CHEBI:15377"/>
        <dbReference type="ChEBI" id="CHEBI:15378"/>
        <dbReference type="ChEBI" id="CHEBI:57287"/>
        <dbReference type="ChEBI" id="CHEBI:57379"/>
    </reaction>
    <physiologicalReaction direction="left-to-right" evidence="12">
        <dbReference type="Rhea" id="RHEA:16646"/>
    </physiologicalReaction>
</comment>
<dbReference type="Proteomes" id="UP000694851">
    <property type="component" value="Unplaced"/>
</dbReference>
<dbReference type="CTD" id="55301"/>
<evidence type="ECO:0000259" key="19">
    <source>
        <dbReference type="Pfam" id="PF00975"/>
    </source>
</evidence>
<evidence type="ECO:0000256" key="16">
    <source>
        <dbReference type="ARBA" id="ARBA00075385"/>
    </source>
</evidence>
<dbReference type="InterPro" id="IPR029058">
    <property type="entry name" value="AB_hydrolase_fold"/>
</dbReference>